<reference evidence="2" key="2">
    <citation type="submission" date="2014-08" db="EMBL/GenBank/DDBJ databases">
        <title>Exploiting Issatchenkia orientalis SD108 for Succinic Acid Production.</title>
        <authorList>
            <person name="Xiao H."/>
            <person name="Shao Z."/>
            <person name="Jiang Y."/>
            <person name="Dole S."/>
            <person name="Zhao H."/>
        </authorList>
    </citation>
    <scope>NUCLEOTIDE SEQUENCE [LARGE SCALE GENOMIC DNA]</scope>
    <source>
        <strain evidence="2">SD108</strain>
    </source>
</reference>
<feature type="non-terminal residue" evidence="2">
    <location>
        <position position="1"/>
    </location>
</feature>
<dbReference type="Proteomes" id="UP000029867">
    <property type="component" value="Unassembled WGS sequence"/>
</dbReference>
<protein>
    <submittedName>
        <fullName evidence="2">Uncharacterized protein</fullName>
    </submittedName>
</protein>
<proteinExistence type="predicted"/>
<organism evidence="2 3">
    <name type="scientific">Pichia kudriavzevii</name>
    <name type="common">Yeast</name>
    <name type="synonym">Issatchenkia orientalis</name>
    <dbReference type="NCBI Taxonomy" id="4909"/>
    <lineage>
        <taxon>Eukaryota</taxon>
        <taxon>Fungi</taxon>
        <taxon>Dikarya</taxon>
        <taxon>Ascomycota</taxon>
        <taxon>Saccharomycotina</taxon>
        <taxon>Pichiomycetes</taxon>
        <taxon>Pichiales</taxon>
        <taxon>Pichiaceae</taxon>
        <taxon>Pichia</taxon>
    </lineage>
</organism>
<dbReference type="HOGENOM" id="CLU_3435790_0_0_1"/>
<accession>A0A099NLB4</accession>
<gene>
    <name evidence="2" type="ORF">JL09_g6657</name>
    <name evidence="1" type="ORF">JL09_g6661</name>
</gene>
<sequence length="14" mass="1414">ETSKGAIDLPSPQA</sequence>
<dbReference type="EMBL" id="JQFK01001914">
    <property type="protein sequence ID" value="KGK32732.1"/>
    <property type="molecule type" value="Genomic_DNA"/>
</dbReference>
<comment type="caution">
    <text evidence="2">The sequence shown here is derived from an EMBL/GenBank/DDBJ whole genome shotgun (WGS) entry which is preliminary data.</text>
</comment>
<dbReference type="EMBL" id="JQFK01001909">
    <property type="protein sequence ID" value="KGK32736.1"/>
    <property type="molecule type" value="Genomic_DNA"/>
</dbReference>
<evidence type="ECO:0000313" key="1">
    <source>
        <dbReference type="EMBL" id="KGK32732.1"/>
    </source>
</evidence>
<evidence type="ECO:0000313" key="2">
    <source>
        <dbReference type="EMBL" id="KGK32736.1"/>
    </source>
</evidence>
<name>A0A099NLB4_PICKU</name>
<evidence type="ECO:0000313" key="3">
    <source>
        <dbReference type="Proteomes" id="UP000029867"/>
    </source>
</evidence>
<reference evidence="3" key="1">
    <citation type="journal article" date="2014" name="Microb. Cell Fact.">
        <title>Exploiting Issatchenkia orientalis SD108 for succinic acid production.</title>
        <authorList>
            <person name="Xiao H."/>
            <person name="Shao Z."/>
            <person name="Jiang Y."/>
            <person name="Dole S."/>
            <person name="Zhao H."/>
        </authorList>
    </citation>
    <scope>NUCLEOTIDE SEQUENCE [LARGE SCALE GENOMIC DNA]</scope>
    <source>
        <strain evidence="3">SD108</strain>
    </source>
</reference>